<feature type="domain" description="Cyclin-like" evidence="8">
    <location>
        <begin position="123"/>
        <end position="204"/>
    </location>
</feature>
<dbReference type="AlphaFoldDB" id="A0A540KZ74"/>
<comment type="caution">
    <text evidence="9">The sequence shown here is derived from an EMBL/GenBank/DDBJ whole genome shotgun (WGS) entry which is preliminary data.</text>
</comment>
<dbReference type="Gene3D" id="1.10.472.10">
    <property type="entry name" value="Cyclin-like"/>
    <property type="match status" value="1"/>
</dbReference>
<evidence type="ECO:0000256" key="7">
    <source>
        <dbReference type="RuleBase" id="RU000383"/>
    </source>
</evidence>
<name>A0A540KZ74_MALBA</name>
<dbReference type="Pfam" id="PF00134">
    <property type="entry name" value="Cyclin_N"/>
    <property type="match status" value="1"/>
</dbReference>
<dbReference type="InterPro" id="IPR006671">
    <property type="entry name" value="Cyclin_N"/>
</dbReference>
<proteinExistence type="inferred from homology"/>
<dbReference type="GO" id="GO:0051301">
    <property type="term" value="P:cell division"/>
    <property type="evidence" value="ECO:0007669"/>
    <property type="project" value="UniProtKB-KW"/>
</dbReference>
<dbReference type="InterPro" id="IPR050611">
    <property type="entry name" value="ABCF"/>
</dbReference>
<reference evidence="9 10" key="1">
    <citation type="journal article" date="2019" name="G3 (Bethesda)">
        <title>Sequencing of a Wild Apple (Malus baccata) Genome Unravels the Differences Between Cultivated and Wild Apple Species Regarding Disease Resistance and Cold Tolerance.</title>
        <authorList>
            <person name="Chen X."/>
        </authorList>
    </citation>
    <scope>NUCLEOTIDE SEQUENCE [LARGE SCALE GENOMIC DNA]</scope>
    <source>
        <strain evidence="10">cv. Shandingzi</strain>
        <tissue evidence="9">Leaves</tissue>
    </source>
</reference>
<evidence type="ECO:0000256" key="3">
    <source>
        <dbReference type="ARBA" id="ARBA00022737"/>
    </source>
</evidence>
<dbReference type="InterPro" id="IPR003439">
    <property type="entry name" value="ABC_transporter-like_ATP-bd"/>
</dbReference>
<dbReference type="InterPro" id="IPR036915">
    <property type="entry name" value="Cyclin-like_sf"/>
</dbReference>
<dbReference type="GO" id="GO:0016887">
    <property type="term" value="F:ATP hydrolysis activity"/>
    <property type="evidence" value="ECO:0007669"/>
    <property type="project" value="InterPro"/>
</dbReference>
<comment type="similarity">
    <text evidence="7">Belongs to the cyclin family.</text>
</comment>
<evidence type="ECO:0000313" key="9">
    <source>
        <dbReference type="EMBL" id="TQD79524.1"/>
    </source>
</evidence>
<keyword evidence="2" id="KW-0132">Cell division</keyword>
<dbReference type="InterPro" id="IPR027417">
    <property type="entry name" value="P-loop_NTPase"/>
</dbReference>
<dbReference type="SUPFAM" id="SSF47954">
    <property type="entry name" value="Cyclin-like"/>
    <property type="match status" value="1"/>
</dbReference>
<evidence type="ECO:0000256" key="1">
    <source>
        <dbReference type="ARBA" id="ARBA00011177"/>
    </source>
</evidence>
<evidence type="ECO:0000313" key="10">
    <source>
        <dbReference type="Proteomes" id="UP000315295"/>
    </source>
</evidence>
<dbReference type="GO" id="GO:0016020">
    <property type="term" value="C:membrane"/>
    <property type="evidence" value="ECO:0007669"/>
    <property type="project" value="InterPro"/>
</dbReference>
<accession>A0A540KZ74</accession>
<dbReference type="InterPro" id="IPR008509">
    <property type="entry name" value="MOT2/MFSD5"/>
</dbReference>
<dbReference type="InterPro" id="IPR013763">
    <property type="entry name" value="Cyclin-like_dom"/>
</dbReference>
<dbReference type="STRING" id="106549.A0A540KZ74"/>
<dbReference type="GO" id="GO:0005524">
    <property type="term" value="F:ATP binding"/>
    <property type="evidence" value="ECO:0007669"/>
    <property type="project" value="InterPro"/>
</dbReference>
<dbReference type="Pfam" id="PF05631">
    <property type="entry name" value="MFS_5"/>
    <property type="match status" value="1"/>
</dbReference>
<sequence>MLKSFWNASTITDYILEIEFFWEKDIKVVLWVGNATLIFSALESWLVVEHNKRGFAQQWLSLTFSWVTSEAVMAKAWSQWYFPYQKTQVPILKAQVKSSFFSPCYRAYHQPYINKKMRAILIDWLIKVHYKFELMGETQFLTVNLIDKFFERQMVIRKQLQLVGVTTMLLACKYEVSVPIVVDFVMKEFDSVFMQLKICMVTLYTHLPTSCNSPKEVNDRVKALGHLMSSTILSPWKAILLEYGFTYVIIELDRFILSRSAMDFDFANMMLFEGRTGPIEMFLREFSSLKQDKPTKPRRHIPQTSEQTMDAPYLIDDYYPNLLVWESCNNLVIALASTIYLWEATNLSALSRIKALDWLGHVDEIVNGPDYKVEFPISDDRLGPPTISLSDATFGYPSGSVLFRNFNFGIALDSRITMVGPNGIGQSTILQLIAGELQPISLTVFHSATVQIALSVSTALRALQPRYMLSGGQRSRDAFAKITTMKLHIILLGEPSNHRDLDVVEALIQGLVLVQGGILTVSNGKHLVSGSMDYKKIPLLQSSWEKSYQPFIHHSDFGNIAIELKTCPFTSVLLQVLMFHNWWSYVSSLAPKVEPSTTLLVSTEEGLVQKVSPQAVLTQQNSHIPSKNNKFTLRLQDSLVNFTANSSRFQVLILTLRTRLFFKGRAML</sequence>
<dbReference type="Gene3D" id="2.130.10.10">
    <property type="entry name" value="YVTN repeat-like/Quinoprotein amine dehydrogenase"/>
    <property type="match status" value="1"/>
</dbReference>
<keyword evidence="10" id="KW-1185">Reference proteome</keyword>
<dbReference type="Proteomes" id="UP000315295">
    <property type="component" value="Unassembled WGS sequence"/>
</dbReference>
<dbReference type="Pfam" id="PF00005">
    <property type="entry name" value="ABC_tran"/>
    <property type="match status" value="1"/>
</dbReference>
<evidence type="ECO:0000256" key="5">
    <source>
        <dbReference type="ARBA" id="ARBA00023306"/>
    </source>
</evidence>
<dbReference type="PANTHER" id="PTHR19211:SF117">
    <property type="entry name" value="ATP-BINDING CASSETTE SUB-FAMILY F MEMBER 3"/>
    <property type="match status" value="1"/>
</dbReference>
<dbReference type="SUPFAM" id="SSF52540">
    <property type="entry name" value="P-loop containing nucleoside triphosphate hydrolases"/>
    <property type="match status" value="1"/>
</dbReference>
<dbReference type="PANTHER" id="PTHR19211">
    <property type="entry name" value="ATP-BINDING TRANSPORT PROTEIN-RELATED"/>
    <property type="match status" value="1"/>
</dbReference>
<organism evidence="9 10">
    <name type="scientific">Malus baccata</name>
    <name type="common">Siberian crab apple</name>
    <name type="synonym">Pyrus baccata</name>
    <dbReference type="NCBI Taxonomy" id="106549"/>
    <lineage>
        <taxon>Eukaryota</taxon>
        <taxon>Viridiplantae</taxon>
        <taxon>Streptophyta</taxon>
        <taxon>Embryophyta</taxon>
        <taxon>Tracheophyta</taxon>
        <taxon>Spermatophyta</taxon>
        <taxon>Magnoliopsida</taxon>
        <taxon>eudicotyledons</taxon>
        <taxon>Gunneridae</taxon>
        <taxon>Pentapetalae</taxon>
        <taxon>rosids</taxon>
        <taxon>fabids</taxon>
        <taxon>Rosales</taxon>
        <taxon>Rosaceae</taxon>
        <taxon>Amygdaloideae</taxon>
        <taxon>Maleae</taxon>
        <taxon>Malus</taxon>
    </lineage>
</organism>
<comment type="subunit">
    <text evidence="1">Interacts with the CDC2 protein kinase to form a serine/threonine kinase holoenzyme complex also known as maturation promoting factor (MPF). The cyclin subunit imparts substrate specificity to the complex.</text>
</comment>
<dbReference type="InterPro" id="IPR015943">
    <property type="entry name" value="WD40/YVTN_repeat-like_dom_sf"/>
</dbReference>
<dbReference type="FunFam" id="1.10.472.10:FF:000001">
    <property type="entry name" value="G2/mitotic-specific cyclin"/>
    <property type="match status" value="1"/>
</dbReference>
<dbReference type="SMART" id="SM00385">
    <property type="entry name" value="CYCLIN"/>
    <property type="match status" value="1"/>
</dbReference>
<evidence type="ECO:0000256" key="4">
    <source>
        <dbReference type="ARBA" id="ARBA00023127"/>
    </source>
</evidence>
<dbReference type="EMBL" id="VIEB01000853">
    <property type="protein sequence ID" value="TQD79524.1"/>
    <property type="molecule type" value="Genomic_DNA"/>
</dbReference>
<keyword evidence="5" id="KW-0131">Cell cycle</keyword>
<evidence type="ECO:0000259" key="8">
    <source>
        <dbReference type="SMART" id="SM00385"/>
    </source>
</evidence>
<gene>
    <name evidence="9" type="ORF">C1H46_034884</name>
</gene>
<protein>
    <recommendedName>
        <fullName evidence="6">B-like cyclin</fullName>
    </recommendedName>
</protein>
<keyword evidence="4 7" id="KW-0195">Cyclin</keyword>
<keyword evidence="3" id="KW-0677">Repeat</keyword>
<dbReference type="GO" id="GO:0015098">
    <property type="term" value="F:molybdate ion transmembrane transporter activity"/>
    <property type="evidence" value="ECO:0007669"/>
    <property type="project" value="InterPro"/>
</dbReference>
<evidence type="ECO:0000256" key="6">
    <source>
        <dbReference type="ARBA" id="ARBA00032263"/>
    </source>
</evidence>
<dbReference type="Gene3D" id="3.40.50.300">
    <property type="entry name" value="P-loop containing nucleotide triphosphate hydrolases"/>
    <property type="match status" value="2"/>
</dbReference>
<evidence type="ECO:0000256" key="2">
    <source>
        <dbReference type="ARBA" id="ARBA00022618"/>
    </source>
</evidence>